<dbReference type="InterPro" id="IPR052049">
    <property type="entry name" value="Electron_transfer_protein"/>
</dbReference>
<reference evidence="9 10" key="1">
    <citation type="submission" date="2012-12" db="EMBL/GenBank/DDBJ databases">
        <title>Whole genome shotgun sequence of Gordonia hirsuta NBRC 16056.</title>
        <authorList>
            <person name="Isaki-Nakamura S."/>
            <person name="Hosoyama A."/>
            <person name="Tsuchikane K."/>
            <person name="Katsumata H."/>
            <person name="Baba S."/>
            <person name="Yamazaki S."/>
            <person name="Fujita N."/>
        </authorList>
    </citation>
    <scope>NUCLEOTIDE SEQUENCE [LARGE SCALE GENOMIC DNA]</scope>
    <source>
        <strain evidence="9 10">NBRC 16056</strain>
    </source>
</reference>
<evidence type="ECO:0000256" key="4">
    <source>
        <dbReference type="ARBA" id="ARBA00022692"/>
    </source>
</evidence>
<feature type="non-terminal residue" evidence="9">
    <location>
        <position position="364"/>
    </location>
</feature>
<dbReference type="InterPro" id="IPR005614">
    <property type="entry name" value="NrfD-like"/>
</dbReference>
<keyword evidence="4 8" id="KW-0812">Transmembrane</keyword>
<gene>
    <name evidence="9" type="ORF">GOHSU_35_00010</name>
</gene>
<keyword evidence="6 8" id="KW-0472">Membrane</keyword>
<proteinExistence type="inferred from homology"/>
<evidence type="ECO:0000313" key="9">
    <source>
        <dbReference type="EMBL" id="GAC58207.1"/>
    </source>
</evidence>
<dbReference type="Proteomes" id="UP000053405">
    <property type="component" value="Unassembled WGS sequence"/>
</dbReference>
<feature type="transmembrane region" description="Helical" evidence="8">
    <location>
        <begin position="216"/>
        <end position="234"/>
    </location>
</feature>
<feature type="compositionally biased region" description="Basic residues" evidence="7">
    <location>
        <begin position="18"/>
        <end position="29"/>
    </location>
</feature>
<evidence type="ECO:0000256" key="8">
    <source>
        <dbReference type="SAM" id="Phobius"/>
    </source>
</evidence>
<sequence>MTSSEYDQFRPPPPERKGPRKGQGRKGGGKGRGGDLMVPQARIEHLDDSGYYGHPVVKPPPWEWPVGAYLFLGGVAGGSALLGAGAQLTDRPALRRNTRLAGLGAAGLGAVALVADLGRPERALHMMRTFKVTSPMSVGSWILSGYSLLIGVAAADEVDRMTGDRLPLGPLRPVLRASQTSAGLGAGLLGAPLATYTAVLLGDTAMPTWNAMHRDLPFVFAGSAALAAGGLAMVTTPVGQAGPARTLAVLGVAGEVTATRWMQQRMDPVAAEPLHAGTPGRLLRIAEVLAVAGGAGALAATAVAAKDGARRGGWKARALSAVAGTALLAASACTRFGIFQAGLDSAADPRYTIEPQRRRLAARR</sequence>
<dbReference type="RefSeq" id="WP_005941990.1">
    <property type="nucleotide sequence ID" value="NZ_ATVK01000018.1"/>
</dbReference>
<evidence type="ECO:0000256" key="6">
    <source>
        <dbReference type="ARBA" id="ARBA00023136"/>
    </source>
</evidence>
<dbReference type="Pfam" id="PF03916">
    <property type="entry name" value="NrfD"/>
    <property type="match status" value="1"/>
</dbReference>
<evidence type="ECO:0000256" key="1">
    <source>
        <dbReference type="ARBA" id="ARBA00004651"/>
    </source>
</evidence>
<dbReference type="GO" id="GO:0005886">
    <property type="term" value="C:plasma membrane"/>
    <property type="evidence" value="ECO:0007669"/>
    <property type="project" value="UniProtKB-SubCell"/>
</dbReference>
<feature type="transmembrane region" description="Helical" evidence="8">
    <location>
        <begin position="100"/>
        <end position="118"/>
    </location>
</feature>
<dbReference type="AlphaFoldDB" id="L7LDR1"/>
<dbReference type="OrthoDB" id="112837at2"/>
<dbReference type="Gene3D" id="1.20.1630.10">
    <property type="entry name" value="Formate dehydrogenase/DMSO reductase domain"/>
    <property type="match status" value="1"/>
</dbReference>
<keyword evidence="5 8" id="KW-1133">Transmembrane helix</keyword>
<feature type="transmembrane region" description="Helical" evidence="8">
    <location>
        <begin position="282"/>
        <end position="305"/>
    </location>
</feature>
<evidence type="ECO:0000256" key="5">
    <source>
        <dbReference type="ARBA" id="ARBA00022989"/>
    </source>
</evidence>
<evidence type="ECO:0008006" key="11">
    <source>
        <dbReference type="Google" id="ProtNLM"/>
    </source>
</evidence>
<dbReference type="eggNOG" id="COG3301">
    <property type="taxonomic scope" value="Bacteria"/>
</dbReference>
<evidence type="ECO:0000256" key="7">
    <source>
        <dbReference type="SAM" id="MobiDB-lite"/>
    </source>
</evidence>
<evidence type="ECO:0000256" key="3">
    <source>
        <dbReference type="ARBA" id="ARBA00022475"/>
    </source>
</evidence>
<comment type="caution">
    <text evidence="9">The sequence shown here is derived from an EMBL/GenBank/DDBJ whole genome shotgun (WGS) entry which is preliminary data.</text>
</comment>
<feature type="transmembrane region" description="Helical" evidence="8">
    <location>
        <begin position="138"/>
        <end position="155"/>
    </location>
</feature>
<dbReference type="STRING" id="1121927.GOHSU_35_00010"/>
<organism evidence="9 10">
    <name type="scientific">Gordonia hirsuta DSM 44140 = NBRC 16056</name>
    <dbReference type="NCBI Taxonomy" id="1121927"/>
    <lineage>
        <taxon>Bacteria</taxon>
        <taxon>Bacillati</taxon>
        <taxon>Actinomycetota</taxon>
        <taxon>Actinomycetes</taxon>
        <taxon>Mycobacteriales</taxon>
        <taxon>Gordoniaceae</taxon>
        <taxon>Gordonia</taxon>
    </lineage>
</organism>
<dbReference type="PANTHER" id="PTHR34856">
    <property type="entry name" value="PROTEIN NRFD"/>
    <property type="match status" value="1"/>
</dbReference>
<feature type="transmembrane region" description="Helical" evidence="8">
    <location>
        <begin position="66"/>
        <end position="88"/>
    </location>
</feature>
<name>L7LDR1_9ACTN</name>
<keyword evidence="3" id="KW-1003">Cell membrane</keyword>
<comment type="similarity">
    <text evidence="2">Belongs to the NrfD family.</text>
</comment>
<dbReference type="EMBL" id="BANT01000035">
    <property type="protein sequence ID" value="GAC58207.1"/>
    <property type="molecule type" value="Genomic_DNA"/>
</dbReference>
<protein>
    <recommendedName>
        <fullName evidence="11">Polysulfide reductase NrfD</fullName>
    </recommendedName>
</protein>
<feature type="region of interest" description="Disordered" evidence="7">
    <location>
        <begin position="1"/>
        <end position="36"/>
    </location>
</feature>
<evidence type="ECO:0000313" key="10">
    <source>
        <dbReference type="Proteomes" id="UP000053405"/>
    </source>
</evidence>
<dbReference type="PANTHER" id="PTHR34856:SF2">
    <property type="entry name" value="PROTEIN NRFD"/>
    <property type="match status" value="1"/>
</dbReference>
<keyword evidence="10" id="KW-1185">Reference proteome</keyword>
<accession>L7LDR1</accession>
<comment type="subcellular location">
    <subcellularLocation>
        <location evidence="1">Cell membrane</location>
        <topology evidence="1">Multi-pass membrane protein</topology>
    </subcellularLocation>
</comment>
<evidence type="ECO:0000256" key="2">
    <source>
        <dbReference type="ARBA" id="ARBA00008929"/>
    </source>
</evidence>